<dbReference type="EMBL" id="JAUTXT010000045">
    <property type="protein sequence ID" value="KAK3671242.1"/>
    <property type="molecule type" value="Genomic_DNA"/>
</dbReference>
<feature type="compositionally biased region" description="Basic residues" evidence="4">
    <location>
        <begin position="340"/>
        <end position="353"/>
    </location>
</feature>
<dbReference type="PRINTS" id="PR00053">
    <property type="entry name" value="FORKHEAD"/>
</dbReference>
<feature type="compositionally biased region" description="Basic and acidic residues" evidence="4">
    <location>
        <begin position="45"/>
        <end position="56"/>
    </location>
</feature>
<protein>
    <submittedName>
        <fullName evidence="9">Uncharacterized protein</fullName>
    </submittedName>
</protein>
<evidence type="ECO:0000259" key="6">
    <source>
        <dbReference type="PROSITE" id="PS50090"/>
    </source>
</evidence>
<dbReference type="Proteomes" id="UP001274830">
    <property type="component" value="Unassembled WGS sequence"/>
</dbReference>
<feature type="compositionally biased region" description="Basic and acidic residues" evidence="4">
    <location>
        <begin position="1597"/>
        <end position="1610"/>
    </location>
</feature>
<proteinExistence type="predicted"/>
<feature type="compositionally biased region" description="Basic and acidic residues" evidence="4">
    <location>
        <begin position="1810"/>
        <end position="1821"/>
    </location>
</feature>
<dbReference type="Gene3D" id="1.10.10.10">
    <property type="entry name" value="Winged helix-like DNA-binding domain superfamily/Winged helix DNA-binding domain"/>
    <property type="match status" value="1"/>
</dbReference>
<feature type="compositionally biased region" description="Acidic residues" evidence="4">
    <location>
        <begin position="28"/>
        <end position="44"/>
    </location>
</feature>
<evidence type="ECO:0000256" key="2">
    <source>
        <dbReference type="PROSITE-ProRule" id="PRU00089"/>
    </source>
</evidence>
<dbReference type="Pfam" id="PF10384">
    <property type="entry name" value="Scm3"/>
    <property type="match status" value="1"/>
</dbReference>
<feature type="region of interest" description="Disordered" evidence="4">
    <location>
        <begin position="1151"/>
        <end position="1170"/>
    </location>
</feature>
<dbReference type="PROSITE" id="PS50039">
    <property type="entry name" value="FORK_HEAD_3"/>
    <property type="match status" value="1"/>
</dbReference>
<dbReference type="InterPro" id="IPR036390">
    <property type="entry name" value="WH_DNA-bd_sf"/>
</dbReference>
<dbReference type="Pfam" id="PF00249">
    <property type="entry name" value="Myb_DNA-binding"/>
    <property type="match status" value="1"/>
</dbReference>
<feature type="domain" description="Myb-like" evidence="6">
    <location>
        <begin position="541"/>
        <end position="583"/>
    </location>
</feature>
<feature type="region of interest" description="Disordered" evidence="4">
    <location>
        <begin position="1407"/>
        <end position="1428"/>
    </location>
</feature>
<dbReference type="PROSITE" id="PS50090">
    <property type="entry name" value="MYB_LIKE"/>
    <property type="match status" value="2"/>
</dbReference>
<feature type="domain" description="Myb-like" evidence="6">
    <location>
        <begin position="601"/>
        <end position="651"/>
    </location>
</feature>
<dbReference type="GO" id="GO:0000981">
    <property type="term" value="F:DNA-binding transcription factor activity, RNA polymerase II-specific"/>
    <property type="evidence" value="ECO:0007669"/>
    <property type="project" value="TreeGrafter"/>
</dbReference>
<dbReference type="GO" id="GO:0000978">
    <property type="term" value="F:RNA polymerase II cis-regulatory region sequence-specific DNA binding"/>
    <property type="evidence" value="ECO:0007669"/>
    <property type="project" value="TreeGrafter"/>
</dbReference>
<dbReference type="PANTHER" id="PTHR45614:SF25">
    <property type="entry name" value="MYB PROTEIN"/>
    <property type="match status" value="1"/>
</dbReference>
<feature type="compositionally biased region" description="Polar residues" evidence="4">
    <location>
        <begin position="1"/>
        <end position="11"/>
    </location>
</feature>
<feature type="compositionally biased region" description="Polar residues" evidence="4">
    <location>
        <begin position="1151"/>
        <end position="1164"/>
    </location>
</feature>
<evidence type="ECO:0000256" key="3">
    <source>
        <dbReference type="PROSITE-ProRule" id="PRU00094"/>
    </source>
</evidence>
<dbReference type="InterPro" id="IPR001766">
    <property type="entry name" value="Fork_head_dom"/>
</dbReference>
<feature type="region of interest" description="Disordered" evidence="4">
    <location>
        <begin position="97"/>
        <end position="173"/>
    </location>
</feature>
<feature type="region of interest" description="Disordered" evidence="4">
    <location>
        <begin position="202"/>
        <end position="225"/>
    </location>
</feature>
<dbReference type="GO" id="GO:0046982">
    <property type="term" value="F:protein heterodimerization activity"/>
    <property type="evidence" value="ECO:0007669"/>
    <property type="project" value="InterPro"/>
</dbReference>
<dbReference type="CDD" id="cd00167">
    <property type="entry name" value="SANT"/>
    <property type="match status" value="4"/>
</dbReference>
<keyword evidence="3" id="KW-0479">Metal-binding</keyword>
<dbReference type="Gene3D" id="1.10.20.10">
    <property type="entry name" value="Histone, subunit A"/>
    <property type="match status" value="1"/>
</dbReference>
<dbReference type="InterPro" id="IPR017930">
    <property type="entry name" value="Myb_dom"/>
</dbReference>
<feature type="compositionally biased region" description="Basic and acidic residues" evidence="4">
    <location>
        <begin position="790"/>
        <end position="814"/>
    </location>
</feature>
<feature type="region of interest" description="Disordered" evidence="4">
    <location>
        <begin position="321"/>
        <end position="353"/>
    </location>
</feature>
<feature type="compositionally biased region" description="Basic and acidic residues" evidence="4">
    <location>
        <begin position="1131"/>
        <end position="1140"/>
    </location>
</feature>
<feature type="compositionally biased region" description="Basic and acidic residues" evidence="4">
    <location>
        <begin position="211"/>
        <end position="223"/>
    </location>
</feature>
<feature type="domain" description="GATA-type" evidence="7">
    <location>
        <begin position="384"/>
        <end position="439"/>
    </location>
</feature>
<dbReference type="InterPro" id="IPR013088">
    <property type="entry name" value="Znf_NHR/GATA"/>
</dbReference>
<dbReference type="GO" id="GO:0005634">
    <property type="term" value="C:nucleus"/>
    <property type="evidence" value="ECO:0007669"/>
    <property type="project" value="UniProtKB-SubCell"/>
</dbReference>
<dbReference type="CDD" id="cd00202">
    <property type="entry name" value="ZnF_GATA"/>
    <property type="match status" value="1"/>
</dbReference>
<feature type="region of interest" description="Disordered" evidence="4">
    <location>
        <begin position="1"/>
        <end position="56"/>
    </location>
</feature>
<dbReference type="GO" id="GO:0042393">
    <property type="term" value="F:histone binding"/>
    <property type="evidence" value="ECO:0007669"/>
    <property type="project" value="InterPro"/>
</dbReference>
<dbReference type="PANTHER" id="PTHR45614">
    <property type="entry name" value="MYB PROTEIN-RELATED"/>
    <property type="match status" value="1"/>
</dbReference>
<dbReference type="SMART" id="SM00401">
    <property type="entry name" value="ZnF_GATA"/>
    <property type="match status" value="1"/>
</dbReference>
<dbReference type="SUPFAM" id="SSF57716">
    <property type="entry name" value="Glucocorticoid receptor-like (DNA-binding domain)"/>
    <property type="match status" value="1"/>
</dbReference>
<dbReference type="GO" id="GO:0008270">
    <property type="term" value="F:zinc ion binding"/>
    <property type="evidence" value="ECO:0007669"/>
    <property type="project" value="UniProtKB-KW"/>
</dbReference>
<dbReference type="InterPro" id="IPR036388">
    <property type="entry name" value="WH-like_DNA-bd_sf"/>
</dbReference>
<dbReference type="InterPro" id="IPR018465">
    <property type="entry name" value="Scm3/HJURP"/>
</dbReference>
<dbReference type="SUPFAM" id="SSF46689">
    <property type="entry name" value="Homeodomain-like"/>
    <property type="match status" value="2"/>
</dbReference>
<dbReference type="Gene3D" id="1.10.10.60">
    <property type="entry name" value="Homeodomain-like"/>
    <property type="match status" value="2"/>
</dbReference>
<dbReference type="Pfam" id="PF00250">
    <property type="entry name" value="Forkhead"/>
    <property type="match status" value="1"/>
</dbReference>
<keyword evidence="2" id="KW-0539">Nucleus</keyword>
<feature type="region of interest" description="Disordered" evidence="4">
    <location>
        <begin position="1485"/>
        <end position="1530"/>
    </location>
</feature>
<keyword evidence="3" id="KW-0863">Zinc-finger</keyword>
<evidence type="ECO:0000256" key="4">
    <source>
        <dbReference type="SAM" id="MobiDB-lite"/>
    </source>
</evidence>
<dbReference type="SUPFAM" id="SSF46785">
    <property type="entry name" value="Winged helix' DNA-binding domain"/>
    <property type="match status" value="1"/>
</dbReference>
<dbReference type="SMART" id="SM00717">
    <property type="entry name" value="SANT"/>
    <property type="match status" value="5"/>
</dbReference>
<reference evidence="9" key="1">
    <citation type="submission" date="2023-07" db="EMBL/GenBank/DDBJ databases">
        <title>Black Yeasts Isolated from many extreme environments.</title>
        <authorList>
            <person name="Coleine C."/>
            <person name="Stajich J.E."/>
            <person name="Selbmann L."/>
        </authorList>
    </citation>
    <scope>NUCLEOTIDE SEQUENCE</scope>
    <source>
        <strain evidence="9">CCFEE 5485</strain>
    </source>
</reference>
<dbReference type="InterPro" id="IPR001005">
    <property type="entry name" value="SANT/Myb"/>
</dbReference>
<name>A0AAE0WFK3_9PEZI</name>
<feature type="compositionally biased region" description="Acidic residues" evidence="4">
    <location>
        <begin position="115"/>
        <end position="146"/>
    </location>
</feature>
<evidence type="ECO:0000313" key="10">
    <source>
        <dbReference type="Proteomes" id="UP001274830"/>
    </source>
</evidence>
<comment type="subcellular location">
    <subcellularLocation>
        <location evidence="2">Nucleus</location>
    </subcellularLocation>
</comment>
<dbReference type="InterPro" id="IPR009057">
    <property type="entry name" value="Homeodomain-like_sf"/>
</dbReference>
<feature type="compositionally biased region" description="Polar residues" evidence="4">
    <location>
        <begin position="1684"/>
        <end position="1710"/>
    </location>
</feature>
<sequence>MASPSQYSSDTCDAEMEEEVYATPPEGWAEDDGDPDESGPENDSPELRRDRNANDQRLRGRFEHIFAKYSRDFTDVGDQIDIETGEIVIDNGHLRNMLHEADPGQGSRSLQLLEHEDDSASDDGDVSDDGDDDELESDSSDSDVDELANGYDQDIAQDTESGPEDESDHDSSVLEASVNVDLSNVDPELRKLIHATSNTALPKPLATPAEQDWHVRDSQDPDRTLSSNVISLPALQESLQELSHATGLGRDIDSNAIEKLGKDIADQLARYVGQKNKNRTKRKSKVSRGDSSWDYPELPAFKRRRLADPQPRPQLVQLSDILSPPKGRRGPRESIWAPVHHPKQPGVRTRRKDKAVIGNRTALYTDTAVSGEGLSGAENTPDQTAAIRECAHCLIKVTTAWRLGPDRENLCNACGMYWYRYDLMRPLLPPTPDPLSEDEAVEDDVVRGDPYPANTSRTVSYPGFRSGAFTTEEDALIIKLKEIDCLPWERIGRFFPGRSHYGVQCRYSKRLNNQSSEGRSALVEQGFTFEEPPEADISDIFTEEQGDLLVQLREDHEFTWGRIAEHFPGKTDESVEFHYNTLIGIVALPAKPRKRRAALKAPGNHQRPYTKEEDELIIKLREIDKLPWELLAQEFPQRTWLALQKRYVRTLAHRHQAMRDGEDDPYTYLFLECHPEDEVRLGPAGRNSMGGLLRQRREEDLALMRMKDEEGLTFEEIAEALPGRTVESLNNRYEHLTEVKNMMNVPVPTSTQDEDHEINIHEALEDDDQAAEDNVCIIDPALTGGTGSERTSRTAEQDPDAHGEVSKINSDTEHPTITGSPSGMTTAVTPPSSHQARSMAIRKYTKSEHARIAELRNVNLDWKTIAAELPDRTPASIASYWAQYCKHKATWSSPLSGKKKRGSKQSRALLRQAMDNGMRRIPNGGKRAIELPSVVVDGHPGPMNLFTSLLRNAHEKEDGHNEVDEEVDLDFANVSTDQVRSSPKEPAQDKEISDEEVDFDFAKLGQGPLDRISASTTPVKDSMMSANAFQAQMASSPDMIRNSGLVDYGVGTSTLLSSPVKPLSHASDVRPSISRALHSNIEPAAALLPIIHGLPTHTPVHGELSRRPTLSEIPELLNPPPSAVEAQQTTEEWRPRDPTRYVKQPGRTFHLSATTPARASTSRPPATPVEAATPFKTPLPASSPFMAAPAPAMYSTPARYSQQKMPYFNMPRSTLMAASPAQVEELLDMPDDMVEDDMTVVSSEDDSKPVIRTVAPTSFAYPNLTARSLSPPGATIKDRLVSIPSTAGRSAEAPPFSWTDLITMALKSSQSQHLEVREMQAYLKDKFPYFKSRGEGWKRTLRAHLATSSEFQKMPGRRDIWTFRTKEAVMTLKDRTSNSNEPQTTVNVELTAPEGGMASEPALLAGTAHDAAEQPGTDRSTSSSAAIDPRLMAADDDTTATASNTPDIATPALEHESARMPNSQLAAVTDTWIPDLLMAQREISLRRKPGRPPKNGIISQADQRALGPRRPPGRPPGARNKPKGPQGITEYALPSSFLENNQEIAAPQYEVPSTSGDILQRQLMGPKITRPKSRKDPKTVGDTAPPIEAHASIISDVNREPESSPARDHGIAQVAEAERAVAQQQDSSAVHEKAPNQTSVNNSATRSSSPSFMQRIERTPVLGYSRAGTPAQADSAIVENAKQKTLATTQSTTPAKINTRAATSAKSVPTASEKAEQRPLAGKKSARTPPAKPASSVVEKLKQRDLVVARPVTPAISLSTASEKPKPRPSAGRRSGTPAKAASSVVEKLKQRSLVGERSATPALAGGRGLRSESVKVKADSSARQSMQKVGGLDGSEDELA</sequence>
<keyword evidence="1 2" id="KW-0238">DNA-binding</keyword>
<evidence type="ECO:0000259" key="5">
    <source>
        <dbReference type="PROSITE" id="PS50039"/>
    </source>
</evidence>
<organism evidence="9 10">
    <name type="scientific">Recurvomyces mirabilis</name>
    <dbReference type="NCBI Taxonomy" id="574656"/>
    <lineage>
        <taxon>Eukaryota</taxon>
        <taxon>Fungi</taxon>
        <taxon>Dikarya</taxon>
        <taxon>Ascomycota</taxon>
        <taxon>Pezizomycotina</taxon>
        <taxon>Dothideomycetes</taxon>
        <taxon>Dothideomycetidae</taxon>
        <taxon>Mycosphaerellales</taxon>
        <taxon>Teratosphaeriaceae</taxon>
        <taxon>Recurvomyces</taxon>
    </lineage>
</organism>
<feature type="region of interest" description="Disordered" evidence="4">
    <location>
        <begin position="779"/>
        <end position="836"/>
    </location>
</feature>
<keyword evidence="10" id="KW-1185">Reference proteome</keyword>
<dbReference type="Gene3D" id="3.30.50.10">
    <property type="entry name" value="Erythroid Transcription Factor GATA-1, subunit A"/>
    <property type="match status" value="1"/>
</dbReference>
<evidence type="ECO:0000259" key="8">
    <source>
        <dbReference type="PROSITE" id="PS51294"/>
    </source>
</evidence>
<dbReference type="InterPro" id="IPR050560">
    <property type="entry name" value="MYB_TF"/>
</dbReference>
<accession>A0AAE0WFK3</accession>
<feature type="domain" description="Fork-head" evidence="5">
    <location>
        <begin position="1293"/>
        <end position="1363"/>
    </location>
</feature>
<feature type="region of interest" description="Disordered" evidence="4">
    <location>
        <begin position="1112"/>
        <end position="1143"/>
    </location>
</feature>
<dbReference type="InterPro" id="IPR009072">
    <property type="entry name" value="Histone-fold"/>
</dbReference>
<feature type="region of interest" description="Disordered" evidence="4">
    <location>
        <begin position="1684"/>
        <end position="1841"/>
    </location>
</feature>
<dbReference type="Pfam" id="PF00320">
    <property type="entry name" value="GATA"/>
    <property type="match status" value="1"/>
</dbReference>
<feature type="compositionally biased region" description="Acidic residues" evidence="4">
    <location>
        <begin position="155"/>
        <end position="168"/>
    </location>
</feature>
<dbReference type="PROSITE" id="PS50114">
    <property type="entry name" value="GATA_ZN_FINGER_2"/>
    <property type="match status" value="1"/>
</dbReference>
<evidence type="ECO:0000259" key="7">
    <source>
        <dbReference type="PROSITE" id="PS50114"/>
    </source>
</evidence>
<gene>
    <name evidence="9" type="ORF">LTR78_008877</name>
</gene>
<comment type="caution">
    <text evidence="9">The sequence shown here is derived from an EMBL/GenBank/DDBJ whole genome shotgun (WGS) entry which is preliminary data.</text>
</comment>
<dbReference type="InterPro" id="IPR000679">
    <property type="entry name" value="Znf_GATA"/>
</dbReference>
<feature type="compositionally biased region" description="Polar residues" evidence="4">
    <location>
        <begin position="815"/>
        <end position="836"/>
    </location>
</feature>
<dbReference type="SMART" id="SM00339">
    <property type="entry name" value="FH"/>
    <property type="match status" value="1"/>
</dbReference>
<feature type="compositionally biased region" description="Low complexity" evidence="4">
    <location>
        <begin position="1612"/>
        <end position="1625"/>
    </location>
</feature>
<evidence type="ECO:0000256" key="1">
    <source>
        <dbReference type="ARBA" id="ARBA00023125"/>
    </source>
</evidence>
<feature type="DNA-binding region" description="Fork-head" evidence="2">
    <location>
        <begin position="1293"/>
        <end position="1363"/>
    </location>
</feature>
<feature type="domain" description="HTH myb-type" evidence="8">
    <location>
        <begin position="861"/>
        <end position="889"/>
    </location>
</feature>
<feature type="compositionally biased region" description="Low complexity" evidence="4">
    <location>
        <begin position="1516"/>
        <end position="1525"/>
    </location>
</feature>
<keyword evidence="3" id="KW-0862">Zinc</keyword>
<feature type="compositionally biased region" description="Polar residues" evidence="4">
    <location>
        <begin position="1635"/>
        <end position="1652"/>
    </location>
</feature>
<dbReference type="PROSITE" id="PS51294">
    <property type="entry name" value="HTH_MYB"/>
    <property type="match status" value="1"/>
</dbReference>
<evidence type="ECO:0000313" key="9">
    <source>
        <dbReference type="EMBL" id="KAK3671242.1"/>
    </source>
</evidence>
<feature type="region of interest" description="Disordered" evidence="4">
    <location>
        <begin position="1563"/>
        <end position="1653"/>
    </location>
</feature>